<dbReference type="EMBL" id="HBUF01206618">
    <property type="protein sequence ID" value="CAG6664037.1"/>
    <property type="molecule type" value="Transcribed_RNA"/>
</dbReference>
<dbReference type="EMBL" id="HBUF01544286">
    <property type="protein sequence ID" value="CAG6756250.1"/>
    <property type="molecule type" value="Transcribed_RNA"/>
</dbReference>
<dbReference type="EMBL" id="HBUF01020373">
    <property type="protein sequence ID" value="CAG6611001.1"/>
    <property type="molecule type" value="Transcribed_RNA"/>
</dbReference>
<dbReference type="PANTHER" id="PTHR34753">
    <property type="entry name" value="TELOMERASE RNA COMPONENT INTERACTING RNASE"/>
    <property type="match status" value="1"/>
</dbReference>
<name>A0A8D8LHW2_9HEMI</name>
<feature type="region of interest" description="Disordered" evidence="1">
    <location>
        <begin position="1"/>
        <end position="31"/>
    </location>
</feature>
<dbReference type="GO" id="GO:0008408">
    <property type="term" value="F:3'-5' exonuclease activity"/>
    <property type="evidence" value="ECO:0007669"/>
    <property type="project" value="InterPro"/>
</dbReference>
<dbReference type="EMBL" id="HBUF01206616">
    <property type="protein sequence ID" value="CAG6664035.1"/>
    <property type="molecule type" value="Transcribed_RNA"/>
</dbReference>
<dbReference type="EMBL" id="HBUF01544284">
    <property type="protein sequence ID" value="CAG6756248.1"/>
    <property type="molecule type" value="Transcribed_RNA"/>
</dbReference>
<evidence type="ECO:0000256" key="1">
    <source>
        <dbReference type="SAM" id="MobiDB-lite"/>
    </source>
</evidence>
<dbReference type="EMBL" id="HBUF01374693">
    <property type="protein sequence ID" value="CAG6727745.1"/>
    <property type="molecule type" value="Transcribed_RNA"/>
</dbReference>
<evidence type="ECO:0000313" key="2">
    <source>
        <dbReference type="EMBL" id="CAG6611000.1"/>
    </source>
</evidence>
<feature type="compositionally biased region" description="Low complexity" evidence="1">
    <location>
        <begin position="10"/>
        <end position="28"/>
    </location>
</feature>
<feature type="compositionally biased region" description="Low complexity" evidence="1">
    <location>
        <begin position="86"/>
        <end position="96"/>
    </location>
</feature>
<dbReference type="EMBL" id="HBUF01020374">
    <property type="protein sequence ID" value="CAG6611002.1"/>
    <property type="molecule type" value="Transcribed_RNA"/>
</dbReference>
<dbReference type="EMBL" id="HBUF01020372">
    <property type="protein sequence ID" value="CAG6611000.1"/>
    <property type="molecule type" value="Transcribed_RNA"/>
</dbReference>
<sequence length="163" mass="18090">MSQYGKHDSSSSSSTSSSPEHSSNKHSSGMYQASSYKSNVFANDGSFLEMFKKYQQKQSEQEEKVTKDVKKVETIVEKSKSPTIEAAPAASSSKPTPAIPMIGKRRGGKILPTGKVKKLKNDEDDDDTADIKPKDAWSVYMSEVKRYRDTVCQSDDKTRPLVK</sequence>
<organism evidence="2">
    <name type="scientific">Cacopsylla melanoneura</name>
    <dbReference type="NCBI Taxonomy" id="428564"/>
    <lineage>
        <taxon>Eukaryota</taxon>
        <taxon>Metazoa</taxon>
        <taxon>Ecdysozoa</taxon>
        <taxon>Arthropoda</taxon>
        <taxon>Hexapoda</taxon>
        <taxon>Insecta</taxon>
        <taxon>Pterygota</taxon>
        <taxon>Neoptera</taxon>
        <taxon>Paraneoptera</taxon>
        <taxon>Hemiptera</taxon>
        <taxon>Sternorrhyncha</taxon>
        <taxon>Psylloidea</taxon>
        <taxon>Psyllidae</taxon>
        <taxon>Psyllinae</taxon>
        <taxon>Cacopsylla</taxon>
    </lineage>
</organism>
<feature type="region of interest" description="Disordered" evidence="1">
    <location>
        <begin position="80"/>
        <end position="109"/>
    </location>
</feature>
<accession>A0A8D8LHW2</accession>
<dbReference type="EMBL" id="HBUF01544285">
    <property type="protein sequence ID" value="CAG6756249.1"/>
    <property type="molecule type" value="Transcribed_RNA"/>
</dbReference>
<dbReference type="EMBL" id="HBUF01374694">
    <property type="protein sequence ID" value="CAG6727746.1"/>
    <property type="molecule type" value="Transcribed_RNA"/>
</dbReference>
<proteinExistence type="predicted"/>
<dbReference type="InterPro" id="IPR038838">
    <property type="entry name" value="TRIR"/>
</dbReference>
<dbReference type="EMBL" id="HBUF01374695">
    <property type="protein sequence ID" value="CAG6727747.1"/>
    <property type="molecule type" value="Transcribed_RNA"/>
</dbReference>
<dbReference type="GO" id="GO:0008409">
    <property type="term" value="F:5'-3' exonuclease activity"/>
    <property type="evidence" value="ECO:0007669"/>
    <property type="project" value="InterPro"/>
</dbReference>
<dbReference type="EMBL" id="HBUF01206615">
    <property type="protein sequence ID" value="CAG6664034.1"/>
    <property type="molecule type" value="Transcribed_RNA"/>
</dbReference>
<protein>
    <submittedName>
        <fullName evidence="2">Uncharacterized protein C19orf43</fullName>
    </submittedName>
</protein>
<reference evidence="2" key="1">
    <citation type="submission" date="2021-05" db="EMBL/GenBank/DDBJ databases">
        <authorList>
            <person name="Alioto T."/>
            <person name="Alioto T."/>
            <person name="Gomez Garrido J."/>
        </authorList>
    </citation>
    <scope>NUCLEOTIDE SEQUENCE</scope>
</reference>
<dbReference type="PANTHER" id="PTHR34753:SF1">
    <property type="entry name" value="TELOMERASE RNA COMPONENT INTERACTING RNASE"/>
    <property type="match status" value="1"/>
</dbReference>
<dbReference type="EMBL" id="HBUF01206617">
    <property type="protein sequence ID" value="CAG6664036.1"/>
    <property type="molecule type" value="Transcribed_RNA"/>
</dbReference>
<dbReference type="AlphaFoldDB" id="A0A8D8LHW2"/>